<dbReference type="Proteomes" id="UP000829542">
    <property type="component" value="Chromosome"/>
</dbReference>
<keyword evidence="2" id="KW-1185">Reference proteome</keyword>
<dbReference type="PANTHER" id="PTHR34822:SF1">
    <property type="entry name" value="GRPB FAMILY PROTEIN"/>
    <property type="match status" value="1"/>
</dbReference>
<dbReference type="Pfam" id="PF04229">
    <property type="entry name" value="GrpB"/>
    <property type="match status" value="1"/>
</dbReference>
<dbReference type="InterPro" id="IPR007344">
    <property type="entry name" value="GrpB/CoaE"/>
</dbReference>
<organism evidence="1 2">
    <name type="scientific">Ignatzschineria rhizosphaerae</name>
    <dbReference type="NCBI Taxonomy" id="2923279"/>
    <lineage>
        <taxon>Bacteria</taxon>
        <taxon>Pseudomonadati</taxon>
        <taxon>Pseudomonadota</taxon>
        <taxon>Gammaproteobacteria</taxon>
        <taxon>Cardiobacteriales</taxon>
        <taxon>Ignatzschineriaceae</taxon>
        <taxon>Ignatzschineria</taxon>
    </lineage>
</organism>
<dbReference type="RefSeq" id="WP_242147982.1">
    <property type="nucleotide sequence ID" value="NZ_CP093379.1"/>
</dbReference>
<accession>A0ABY3X1E1</accession>
<proteinExistence type="predicted"/>
<dbReference type="InterPro" id="IPR043519">
    <property type="entry name" value="NT_sf"/>
</dbReference>
<dbReference type="Gene3D" id="3.30.460.10">
    <property type="entry name" value="Beta Polymerase, domain 2"/>
    <property type="match status" value="1"/>
</dbReference>
<dbReference type="SUPFAM" id="SSF81301">
    <property type="entry name" value="Nucleotidyltransferase"/>
    <property type="match status" value="1"/>
</dbReference>
<evidence type="ECO:0000313" key="2">
    <source>
        <dbReference type="Proteomes" id="UP000829542"/>
    </source>
</evidence>
<protein>
    <submittedName>
        <fullName evidence="1">GrpB family protein</fullName>
    </submittedName>
</protein>
<gene>
    <name evidence="1" type="ORF">MMG00_10190</name>
</gene>
<name>A0ABY3X1E1_9GAMM</name>
<evidence type="ECO:0000313" key="1">
    <source>
        <dbReference type="EMBL" id="UNM95586.1"/>
    </source>
</evidence>
<reference evidence="1 2" key="1">
    <citation type="submission" date="2022-03" db="EMBL/GenBank/DDBJ databases">
        <title>Ignatzschineria rhizosphaerae HR5S32.</title>
        <authorList>
            <person name="Sun J.Q."/>
            <person name="Feng J.Y."/>
        </authorList>
    </citation>
    <scope>NUCLEOTIDE SEQUENCE [LARGE SCALE GENOMIC DNA]</scope>
    <source>
        <strain evidence="1 2">HR5S32</strain>
    </source>
</reference>
<dbReference type="PANTHER" id="PTHR34822">
    <property type="entry name" value="GRPB DOMAIN PROTEIN (AFU_ORTHOLOGUE AFUA_1G01530)"/>
    <property type="match status" value="1"/>
</dbReference>
<dbReference type="EMBL" id="CP093379">
    <property type="protein sequence ID" value="UNM95586.1"/>
    <property type="molecule type" value="Genomic_DNA"/>
</dbReference>
<sequence length="210" mass="23828">MIKSLSVAIFPGVLKAHQEAIMTFAESDPNENPWVQGEPAIVKDLKVVPFDTKWAETFLLYKEKIQNALGNSALAIVHVGSTAVPGLIAKPIIDIDLIIEDPSKEENYIPALEVLGFDLVIRELSWYQHRMLKHHDPEINLHVLPKNCPEHFRHLLFRDWLIDHPEDCETYVTAKVKALNGAITAEGYNQQKSAVVKAIYQRIFTKLKEI</sequence>